<dbReference type="Proteomes" id="UP000018209">
    <property type="component" value="Unassembled WGS sequence"/>
</dbReference>
<sequence length="58" mass="6680">MQLRLAAFLSGNVLVGVFSRNAIMRHPDERLQQRLRHVDHQEAGHEHHVCGPVQQVIF</sequence>
<evidence type="ECO:0008006" key="3">
    <source>
        <dbReference type="Google" id="ProtNLM"/>
    </source>
</evidence>
<protein>
    <recommendedName>
        <fullName evidence="3">Secreted protein</fullName>
    </recommendedName>
</protein>
<evidence type="ECO:0000313" key="2">
    <source>
        <dbReference type="Proteomes" id="UP000018209"/>
    </source>
</evidence>
<organism evidence="1 2">
    <name type="scientific">Gluconobacter thailandicus NBRC 3257</name>
    <dbReference type="NCBI Taxonomy" id="1381097"/>
    <lineage>
        <taxon>Bacteria</taxon>
        <taxon>Pseudomonadati</taxon>
        <taxon>Pseudomonadota</taxon>
        <taxon>Alphaproteobacteria</taxon>
        <taxon>Acetobacterales</taxon>
        <taxon>Acetobacteraceae</taxon>
        <taxon>Gluconobacter</taxon>
    </lineage>
</organism>
<name>A0ABQ0ITS3_GLUTH</name>
<accession>A0ABQ0ITS3</accession>
<dbReference type="EMBL" id="BASM01000008">
    <property type="protein sequence ID" value="GAD25616.1"/>
    <property type="molecule type" value="Genomic_DNA"/>
</dbReference>
<comment type="caution">
    <text evidence="1">The sequence shown here is derived from an EMBL/GenBank/DDBJ whole genome shotgun (WGS) entry which is preliminary data.</text>
</comment>
<evidence type="ECO:0000313" key="1">
    <source>
        <dbReference type="EMBL" id="GAD25616.1"/>
    </source>
</evidence>
<gene>
    <name evidence="1" type="ORF">NBRC3257_0615</name>
</gene>
<reference evidence="1 2" key="1">
    <citation type="submission" date="2013-08" db="EMBL/GenBank/DDBJ databases">
        <title>Gluconobacter thailandicus NBRC 3257 whole genome sequence.</title>
        <authorList>
            <person name="Matsutani M."/>
            <person name="Yakushi T."/>
            <person name="Matsushita K."/>
        </authorList>
    </citation>
    <scope>NUCLEOTIDE SEQUENCE [LARGE SCALE GENOMIC DNA]</scope>
    <source>
        <strain evidence="1 2">NBRC 3257</strain>
    </source>
</reference>
<proteinExistence type="predicted"/>
<keyword evidence="2" id="KW-1185">Reference proteome</keyword>